<evidence type="ECO:0000256" key="5">
    <source>
        <dbReference type="ARBA" id="ARBA00022989"/>
    </source>
</evidence>
<feature type="transmembrane region" description="Helical" evidence="8">
    <location>
        <begin position="416"/>
        <end position="435"/>
    </location>
</feature>
<evidence type="ECO:0000256" key="8">
    <source>
        <dbReference type="RuleBase" id="RU362002"/>
    </source>
</evidence>
<feature type="transmembrane region" description="Helical" evidence="8">
    <location>
        <begin position="470"/>
        <end position="489"/>
    </location>
</feature>
<dbReference type="AlphaFoldDB" id="A0A516TM49"/>
<sequence>MDFAYYFSMKNPSSTVIIDRSRPKMEAFIFLGILAAILLIAMGIVFTHKQSPAAATQAPSPPPTLEQRVAGLEAYITNSDPSGSKIAGSSGPGHNAWLLTSTALVLFMTLPGLALFYGGLVRSKNILSVLAQCLGITGLVTVLWWAIGYSLVFGTNFSGSPLGYFLGGTEYFFLKGVDSAPNTNYSFWVSQNVYCMFQMMFAVITPALIMGGIAERMKYSAVLIFITLWMLLVYFPQAHMVWGASGMMNGVFNSGAKIPAIDFAGGTVVHMTSGWSALILALLLGKRKGFGTEPIIPNNMTYCMVGAAILWIGWYGFNAGSAVAADGIAANAFMTTTLATAVASLTWPMLEYTLKGTPTVLGFSTGAVAGLVAITPACGFVNSTGAVIIGLAAGIIPYFACSVIKPLLKYDDALDAFGVHGVGGMLGAFLTGVFVDPTVNANLLSEAVAKKNGLAASITSGTLWIAQLKAILITIVIATLASVIIGFVVKALVGLRVDEEVEAQGLDISEHGEQGYSI</sequence>
<keyword evidence="3 8" id="KW-0813">Transport</keyword>
<dbReference type="PROSITE" id="PS01219">
    <property type="entry name" value="AMMONIUM_TRANSP"/>
    <property type="match status" value="1"/>
</dbReference>
<feature type="transmembrane region" description="Helical" evidence="8">
    <location>
        <begin position="263"/>
        <end position="284"/>
    </location>
</feature>
<dbReference type="NCBIfam" id="TIGR00836">
    <property type="entry name" value="amt"/>
    <property type="match status" value="1"/>
</dbReference>
<feature type="transmembrane region" description="Helical" evidence="8">
    <location>
        <begin position="383"/>
        <end position="404"/>
    </location>
</feature>
<organism evidence="10 11">
    <name type="scientific">Methylacidiphilum kamchatkense Kam1</name>
    <dbReference type="NCBI Taxonomy" id="1202785"/>
    <lineage>
        <taxon>Bacteria</taxon>
        <taxon>Pseudomonadati</taxon>
        <taxon>Verrucomicrobiota</taxon>
        <taxon>Methylacidiphilae</taxon>
        <taxon>Methylacidiphilales</taxon>
        <taxon>Methylacidiphilaceae</taxon>
        <taxon>Methylacidiphilum (ex Ratnadevi et al. 2023)</taxon>
    </lineage>
</organism>
<evidence type="ECO:0000313" key="10">
    <source>
        <dbReference type="EMBL" id="QDQ42312.1"/>
    </source>
</evidence>
<dbReference type="SUPFAM" id="SSF111352">
    <property type="entry name" value="Ammonium transporter"/>
    <property type="match status" value="1"/>
</dbReference>
<keyword evidence="5 8" id="KW-1133">Transmembrane helix</keyword>
<dbReference type="Gene3D" id="1.10.3430.10">
    <property type="entry name" value="Ammonium transporter AmtB like domains"/>
    <property type="match status" value="1"/>
</dbReference>
<dbReference type="InterPro" id="IPR018047">
    <property type="entry name" value="Ammonium_transpt_CS"/>
</dbReference>
<evidence type="ECO:0000256" key="6">
    <source>
        <dbReference type="ARBA" id="ARBA00023136"/>
    </source>
</evidence>
<evidence type="ECO:0000256" key="4">
    <source>
        <dbReference type="ARBA" id="ARBA00022692"/>
    </source>
</evidence>
<proteinExistence type="inferred from homology"/>
<feature type="transmembrane region" description="Helical" evidence="8">
    <location>
        <begin position="191"/>
        <end position="209"/>
    </location>
</feature>
<dbReference type="EMBL" id="CP037899">
    <property type="protein sequence ID" value="QDQ42312.1"/>
    <property type="molecule type" value="Genomic_DNA"/>
</dbReference>
<dbReference type="PANTHER" id="PTHR43029">
    <property type="entry name" value="AMMONIUM TRANSPORTER MEP2"/>
    <property type="match status" value="1"/>
</dbReference>
<accession>A0A516TM49</accession>
<dbReference type="InterPro" id="IPR001905">
    <property type="entry name" value="Ammonium_transpt"/>
</dbReference>
<dbReference type="GO" id="GO:0005886">
    <property type="term" value="C:plasma membrane"/>
    <property type="evidence" value="ECO:0007669"/>
    <property type="project" value="UniProtKB-SubCell"/>
</dbReference>
<protein>
    <recommendedName>
        <fullName evidence="8">Ammonium transporter</fullName>
    </recommendedName>
</protein>
<feature type="transmembrane region" description="Helical" evidence="8">
    <location>
        <begin position="328"/>
        <end position="347"/>
    </location>
</feature>
<dbReference type="Pfam" id="PF00909">
    <property type="entry name" value="Ammonium_transp"/>
    <property type="match status" value="1"/>
</dbReference>
<feature type="transmembrane region" description="Helical" evidence="8">
    <location>
        <begin position="296"/>
        <end position="316"/>
    </location>
</feature>
<gene>
    <name evidence="10" type="ORF">kam1_1082</name>
</gene>
<dbReference type="STRING" id="1202785.A946_07245"/>
<comment type="similarity">
    <text evidence="2 8">Belongs to the ammonia transporter channel (TC 1.A.11.2) family.</text>
</comment>
<feature type="transmembrane region" description="Helical" evidence="8">
    <location>
        <begin position="221"/>
        <end position="243"/>
    </location>
</feature>
<dbReference type="InterPro" id="IPR024041">
    <property type="entry name" value="NH4_transpt_AmtB-like_dom"/>
</dbReference>
<dbReference type="InterPro" id="IPR029020">
    <property type="entry name" value="Ammonium/urea_transptr"/>
</dbReference>
<feature type="transmembrane region" description="Helical" evidence="8">
    <location>
        <begin position="129"/>
        <end position="152"/>
    </location>
</feature>
<evidence type="ECO:0000259" key="9">
    <source>
        <dbReference type="Pfam" id="PF00909"/>
    </source>
</evidence>
<feature type="transmembrane region" description="Helical" evidence="8">
    <location>
        <begin position="27"/>
        <end position="46"/>
    </location>
</feature>
<evidence type="ECO:0000256" key="2">
    <source>
        <dbReference type="ARBA" id="ARBA00005887"/>
    </source>
</evidence>
<evidence type="ECO:0000256" key="7">
    <source>
        <dbReference type="ARBA" id="ARBA00023177"/>
    </source>
</evidence>
<keyword evidence="7 8" id="KW-0924">Ammonia transport</keyword>
<reference evidence="11" key="1">
    <citation type="submission" date="2019-03" db="EMBL/GenBank/DDBJ databases">
        <title>Complete genome of Methylacidiphilum kamchatkense Kam1.</title>
        <authorList>
            <person name="Kruse T."/>
            <person name="Murarilal Ratnadevi C."/>
            <person name="Erikstad H.-A."/>
            <person name="Birkeland N.-K."/>
        </authorList>
    </citation>
    <scope>NUCLEOTIDE SEQUENCE [LARGE SCALE GENOMIC DNA]</scope>
    <source>
        <strain evidence="11">kam1</strain>
    </source>
</reference>
<name>A0A516TM49_9BACT</name>
<keyword evidence="4 8" id="KW-0812">Transmembrane</keyword>
<evidence type="ECO:0000256" key="1">
    <source>
        <dbReference type="ARBA" id="ARBA00004141"/>
    </source>
</evidence>
<feature type="transmembrane region" description="Helical" evidence="8">
    <location>
        <begin position="96"/>
        <end position="117"/>
    </location>
</feature>
<comment type="subcellular location">
    <subcellularLocation>
        <location evidence="8">Cell membrane</location>
        <topology evidence="8">Multi-pass membrane protein</topology>
    </subcellularLocation>
    <subcellularLocation>
        <location evidence="1">Membrane</location>
        <topology evidence="1">Multi-pass membrane protein</topology>
    </subcellularLocation>
</comment>
<dbReference type="KEGG" id="mkc:kam1_1082"/>
<evidence type="ECO:0000313" key="11">
    <source>
        <dbReference type="Proteomes" id="UP000315925"/>
    </source>
</evidence>
<dbReference type="Proteomes" id="UP000315925">
    <property type="component" value="Chromosome"/>
</dbReference>
<dbReference type="RefSeq" id="WP_235277353.1">
    <property type="nucleotide sequence ID" value="NZ_CP037899.1"/>
</dbReference>
<keyword evidence="6 8" id="KW-0472">Membrane</keyword>
<dbReference type="PANTHER" id="PTHR43029:SF10">
    <property type="entry name" value="AMMONIUM TRANSPORTER MEP2"/>
    <property type="match status" value="1"/>
</dbReference>
<dbReference type="GO" id="GO:0008519">
    <property type="term" value="F:ammonium channel activity"/>
    <property type="evidence" value="ECO:0007669"/>
    <property type="project" value="InterPro"/>
</dbReference>
<feature type="domain" description="Ammonium transporter AmtB-like" evidence="9">
    <location>
        <begin position="96"/>
        <end position="516"/>
    </location>
</feature>
<feature type="transmembrane region" description="Helical" evidence="8">
    <location>
        <begin position="359"/>
        <end position="377"/>
    </location>
</feature>
<evidence type="ECO:0000256" key="3">
    <source>
        <dbReference type="ARBA" id="ARBA00022448"/>
    </source>
</evidence>